<evidence type="ECO:0000313" key="4">
    <source>
        <dbReference type="EMBL" id="TKR57890.1"/>
    </source>
</evidence>
<protein>
    <recommendedName>
        <fullName evidence="3">PWI domain-containing protein</fullName>
    </recommendedName>
</protein>
<dbReference type="Pfam" id="PF01480">
    <property type="entry name" value="PWI"/>
    <property type="match status" value="1"/>
</dbReference>
<dbReference type="Proteomes" id="UP000298663">
    <property type="component" value="Unassembled WGS sequence"/>
</dbReference>
<evidence type="ECO:0000259" key="3">
    <source>
        <dbReference type="Pfam" id="PF01480"/>
    </source>
</evidence>
<reference evidence="4 5" key="2">
    <citation type="journal article" date="2019" name="G3 (Bethesda)">
        <title>Hybrid Assembly of the Genome of the Entomopathogenic Nematode Steinernema carpocapsae Identifies the X-Chromosome.</title>
        <authorList>
            <person name="Serra L."/>
            <person name="Macchietto M."/>
            <person name="Macias-Munoz A."/>
            <person name="McGill C.J."/>
            <person name="Rodriguez I.M."/>
            <person name="Rodriguez B."/>
            <person name="Murad R."/>
            <person name="Mortazavi A."/>
        </authorList>
    </citation>
    <scope>NUCLEOTIDE SEQUENCE [LARGE SCALE GENOMIC DNA]</scope>
    <source>
        <strain evidence="4 5">ALL</strain>
    </source>
</reference>
<dbReference type="EMBL" id="AZBU02000014">
    <property type="protein sequence ID" value="TKR57890.1"/>
    <property type="molecule type" value="Genomic_DNA"/>
</dbReference>
<name>A0A4U5LPQ7_STECR</name>
<keyword evidence="1" id="KW-0694">RNA-binding</keyword>
<comment type="caution">
    <text evidence="4">The sequence shown here is derived from an EMBL/GenBank/DDBJ whole genome shotgun (WGS) entry which is preliminary data.</text>
</comment>
<proteinExistence type="predicted"/>
<feature type="domain" description="PWI" evidence="3">
    <location>
        <begin position="8"/>
        <end position="73"/>
    </location>
</feature>
<reference evidence="4 5" key="1">
    <citation type="journal article" date="2015" name="Genome Biol.">
        <title>Comparative genomics of Steinernema reveals deeply conserved gene regulatory networks.</title>
        <authorList>
            <person name="Dillman A.R."/>
            <person name="Macchietto M."/>
            <person name="Porter C.F."/>
            <person name="Rogers A."/>
            <person name="Williams B."/>
            <person name="Antoshechkin I."/>
            <person name="Lee M.M."/>
            <person name="Goodwin Z."/>
            <person name="Lu X."/>
            <person name="Lewis E.E."/>
            <person name="Goodrich-Blair H."/>
            <person name="Stock S.P."/>
            <person name="Adams B.J."/>
            <person name="Sternberg P.W."/>
            <person name="Mortazavi A."/>
        </authorList>
    </citation>
    <scope>NUCLEOTIDE SEQUENCE [LARGE SCALE GENOMIC DNA]</scope>
    <source>
        <strain evidence="4 5">ALL</strain>
    </source>
</reference>
<dbReference type="InterPro" id="IPR045137">
    <property type="entry name" value="RBM26/27"/>
</dbReference>
<evidence type="ECO:0000313" key="5">
    <source>
        <dbReference type="Proteomes" id="UP000298663"/>
    </source>
</evidence>
<organism evidence="4 5">
    <name type="scientific">Steinernema carpocapsae</name>
    <name type="common">Entomopathogenic nematode</name>
    <dbReference type="NCBI Taxonomy" id="34508"/>
    <lineage>
        <taxon>Eukaryota</taxon>
        <taxon>Metazoa</taxon>
        <taxon>Ecdysozoa</taxon>
        <taxon>Nematoda</taxon>
        <taxon>Chromadorea</taxon>
        <taxon>Rhabditida</taxon>
        <taxon>Tylenchina</taxon>
        <taxon>Panagrolaimomorpha</taxon>
        <taxon>Strongyloidoidea</taxon>
        <taxon>Steinernematidae</taxon>
        <taxon>Steinernema</taxon>
    </lineage>
</organism>
<dbReference type="OrthoDB" id="443401at2759"/>
<dbReference type="Gene3D" id="1.20.1390.10">
    <property type="entry name" value="PWI domain"/>
    <property type="match status" value="1"/>
</dbReference>
<dbReference type="AlphaFoldDB" id="A0A4U5LPQ7"/>
<feature type="region of interest" description="Disordered" evidence="2">
    <location>
        <begin position="81"/>
        <end position="145"/>
    </location>
</feature>
<feature type="compositionally biased region" description="Low complexity" evidence="2">
    <location>
        <begin position="87"/>
        <end position="106"/>
    </location>
</feature>
<evidence type="ECO:0000256" key="1">
    <source>
        <dbReference type="ARBA" id="ARBA00022884"/>
    </source>
</evidence>
<keyword evidence="5" id="KW-1185">Reference proteome</keyword>
<dbReference type="STRING" id="34508.A0A4U5LPQ7"/>
<accession>A0A4U5LPQ7</accession>
<dbReference type="GO" id="GO:0003723">
    <property type="term" value="F:RNA binding"/>
    <property type="evidence" value="ECO:0007669"/>
    <property type="project" value="UniProtKB-KW"/>
</dbReference>
<sequence>MPLVVDQEQLRNWLIEEIRPICDADPNALAKYVVALVRKDKPEAQLKAFCVEQLEVFLQAKSASFVDHLFDVINRDAYKTKPPAPAAAPAAAPAPVAAPPAASSSPQQLLHELHRSKQKQSPCPRNSRRLSAKSSYLQFVKHRQQ</sequence>
<dbReference type="GO" id="GO:0005634">
    <property type="term" value="C:nucleus"/>
    <property type="evidence" value="ECO:0007669"/>
    <property type="project" value="TreeGrafter"/>
</dbReference>
<dbReference type="PANTHER" id="PTHR14398">
    <property type="entry name" value="RNA RECOGNITION RRM/RNP DOMAIN"/>
    <property type="match status" value="1"/>
</dbReference>
<dbReference type="PANTHER" id="PTHR14398:SF0">
    <property type="entry name" value="ZINC FINGER PROTEIN SWM"/>
    <property type="match status" value="1"/>
</dbReference>
<evidence type="ECO:0000256" key="2">
    <source>
        <dbReference type="SAM" id="MobiDB-lite"/>
    </source>
</evidence>
<dbReference type="InterPro" id="IPR002483">
    <property type="entry name" value="PWI_dom"/>
</dbReference>
<gene>
    <name evidence="4" type="ORF">L596_030534</name>
</gene>